<dbReference type="AlphaFoldDB" id="A0A917CGF7"/>
<evidence type="ECO:0000313" key="2">
    <source>
        <dbReference type="EMBL" id="GGF87085.1"/>
    </source>
</evidence>
<feature type="transmembrane region" description="Helical" evidence="1">
    <location>
        <begin position="7"/>
        <end position="29"/>
    </location>
</feature>
<name>A0A917CGF7_9BACL</name>
<accession>A0A917CGF7</accession>
<sequence length="186" mass="20463">MVKIMDRLLLFFYSLIIGAVSIAGLGLGAGWISERIVSAWVNELFGDALWLQATLISVSIVLFLVSLRFFYVSVKRGNASVPSIDQRTDFGDIRISMETVENLALKAAGKQRGVKDLKARIRIAEAGLEIMLRAVVDGETSIPGLTEDIQRAVKEHIEEITGIPVALVTVYVANIIQTQTFKSRVE</sequence>
<keyword evidence="1" id="KW-1133">Transmembrane helix</keyword>
<evidence type="ECO:0008006" key="4">
    <source>
        <dbReference type="Google" id="ProtNLM"/>
    </source>
</evidence>
<gene>
    <name evidence="2" type="ORF">GCM10010916_00560</name>
</gene>
<reference evidence="2" key="1">
    <citation type="journal article" date="2014" name="Int. J. Syst. Evol. Microbiol.">
        <title>Complete genome sequence of Corynebacterium casei LMG S-19264T (=DSM 44701T), isolated from a smear-ripened cheese.</title>
        <authorList>
            <consortium name="US DOE Joint Genome Institute (JGI-PGF)"/>
            <person name="Walter F."/>
            <person name="Albersmeier A."/>
            <person name="Kalinowski J."/>
            <person name="Ruckert C."/>
        </authorList>
    </citation>
    <scope>NUCLEOTIDE SEQUENCE</scope>
    <source>
        <strain evidence="2">CGMCC 1.12987</strain>
    </source>
</reference>
<proteinExistence type="predicted"/>
<organism evidence="2 3">
    <name type="scientific">Paenibacillus abyssi</name>
    <dbReference type="NCBI Taxonomy" id="1340531"/>
    <lineage>
        <taxon>Bacteria</taxon>
        <taxon>Bacillati</taxon>
        <taxon>Bacillota</taxon>
        <taxon>Bacilli</taxon>
        <taxon>Bacillales</taxon>
        <taxon>Paenibacillaceae</taxon>
        <taxon>Paenibacillus</taxon>
    </lineage>
</organism>
<keyword evidence="1" id="KW-0472">Membrane</keyword>
<protein>
    <recommendedName>
        <fullName evidence="4">Alkaline shock response membrane anchor protein AmaP</fullName>
    </recommendedName>
</protein>
<dbReference type="RefSeq" id="WP_188527884.1">
    <property type="nucleotide sequence ID" value="NZ_BMGR01000001.1"/>
</dbReference>
<dbReference type="EMBL" id="BMGR01000001">
    <property type="protein sequence ID" value="GGF87085.1"/>
    <property type="molecule type" value="Genomic_DNA"/>
</dbReference>
<reference evidence="2" key="2">
    <citation type="submission" date="2020-09" db="EMBL/GenBank/DDBJ databases">
        <authorList>
            <person name="Sun Q."/>
            <person name="Zhou Y."/>
        </authorList>
    </citation>
    <scope>NUCLEOTIDE SEQUENCE</scope>
    <source>
        <strain evidence="2">CGMCC 1.12987</strain>
    </source>
</reference>
<dbReference type="Proteomes" id="UP000644756">
    <property type="component" value="Unassembled WGS sequence"/>
</dbReference>
<comment type="caution">
    <text evidence="2">The sequence shown here is derived from an EMBL/GenBank/DDBJ whole genome shotgun (WGS) entry which is preliminary data.</text>
</comment>
<keyword evidence="3" id="KW-1185">Reference proteome</keyword>
<evidence type="ECO:0000313" key="3">
    <source>
        <dbReference type="Proteomes" id="UP000644756"/>
    </source>
</evidence>
<evidence type="ECO:0000256" key="1">
    <source>
        <dbReference type="SAM" id="Phobius"/>
    </source>
</evidence>
<dbReference type="NCBIfam" id="NF033218">
    <property type="entry name" value="anchor_AmaP"/>
    <property type="match status" value="1"/>
</dbReference>
<feature type="transmembrane region" description="Helical" evidence="1">
    <location>
        <begin position="49"/>
        <end position="71"/>
    </location>
</feature>
<keyword evidence="1" id="KW-0812">Transmembrane</keyword>